<protein>
    <submittedName>
        <fullName evidence="1">Uncharacterized protein</fullName>
    </submittedName>
</protein>
<gene>
    <name evidence="1" type="ORF">GCM10011320_57710</name>
</gene>
<proteinExistence type="predicted"/>
<accession>A0A917L376</accession>
<evidence type="ECO:0000313" key="1">
    <source>
        <dbReference type="EMBL" id="GGJ42511.1"/>
    </source>
</evidence>
<comment type="caution">
    <text evidence="1">The sequence shown here is derived from an EMBL/GenBank/DDBJ whole genome shotgun (WGS) entry which is preliminary data.</text>
</comment>
<organism evidence="1 2">
    <name type="scientific">Neoroseomonas lacus</name>
    <dbReference type="NCBI Taxonomy" id="287609"/>
    <lineage>
        <taxon>Bacteria</taxon>
        <taxon>Pseudomonadati</taxon>
        <taxon>Pseudomonadota</taxon>
        <taxon>Alphaproteobacteria</taxon>
        <taxon>Acetobacterales</taxon>
        <taxon>Acetobacteraceae</taxon>
        <taxon>Neoroseomonas</taxon>
    </lineage>
</organism>
<name>A0A917L376_9PROT</name>
<dbReference type="InterPro" id="IPR021880">
    <property type="entry name" value="DUF3489"/>
</dbReference>
<dbReference type="Proteomes" id="UP000661507">
    <property type="component" value="Unassembled WGS sequence"/>
</dbReference>
<dbReference type="Pfam" id="PF11994">
    <property type="entry name" value="DUF3489"/>
    <property type="match status" value="1"/>
</dbReference>
<sequence>MDATGWQQHTVRGFLAGLKRKGVTVEVLDRVRQVGPSKQGAKGSYSIYRIAIAAPAEAG</sequence>
<reference evidence="1" key="1">
    <citation type="journal article" date="2014" name="Int. J. Syst. Evol. Microbiol.">
        <title>Complete genome sequence of Corynebacterium casei LMG S-19264T (=DSM 44701T), isolated from a smear-ripened cheese.</title>
        <authorList>
            <consortium name="US DOE Joint Genome Institute (JGI-PGF)"/>
            <person name="Walter F."/>
            <person name="Albersmeier A."/>
            <person name="Kalinowski J."/>
            <person name="Ruckert C."/>
        </authorList>
    </citation>
    <scope>NUCLEOTIDE SEQUENCE</scope>
    <source>
        <strain evidence="1">CGMCC 1.3617</strain>
    </source>
</reference>
<dbReference type="EMBL" id="BMKW01000023">
    <property type="protein sequence ID" value="GGJ42511.1"/>
    <property type="molecule type" value="Genomic_DNA"/>
</dbReference>
<dbReference type="AlphaFoldDB" id="A0A917L376"/>
<reference evidence="1" key="2">
    <citation type="submission" date="2020-09" db="EMBL/GenBank/DDBJ databases">
        <authorList>
            <person name="Sun Q."/>
            <person name="Zhou Y."/>
        </authorList>
    </citation>
    <scope>NUCLEOTIDE SEQUENCE</scope>
    <source>
        <strain evidence="1">CGMCC 1.3617</strain>
    </source>
</reference>
<keyword evidence="2" id="KW-1185">Reference proteome</keyword>
<evidence type="ECO:0000313" key="2">
    <source>
        <dbReference type="Proteomes" id="UP000661507"/>
    </source>
</evidence>